<dbReference type="AlphaFoldDB" id="A0A9W7WWG6"/>
<gene>
    <name evidence="7" type="ORF">IRJ41_012103</name>
</gene>
<sequence>MSKRNHMVSVCFVLFVKGEGDVQCALKTVDQITYPQFLFVTPRGGTAIEVLQWMKLSRHNDGSLASMVVCFSGSAGGFTTVCGERNYWLEDLLGDLRDKLAHGNVTDVAFMIVNEQDAQSRAMYWELKRRVAQGIPVYQQSPLQNDVWEILDGDKDDFFVYDRYEQNTL</sequence>
<dbReference type="GO" id="GO:0005576">
    <property type="term" value="C:extracellular region"/>
    <property type="evidence" value="ECO:0007669"/>
    <property type="project" value="UniProtKB-SubCell"/>
</dbReference>
<dbReference type="GO" id="GO:0008430">
    <property type="term" value="F:selenium binding"/>
    <property type="evidence" value="ECO:0007669"/>
    <property type="project" value="InterPro"/>
</dbReference>
<keyword evidence="4" id="KW-0712">Selenocysteine</keyword>
<keyword evidence="8" id="KW-1185">Reference proteome</keyword>
<comment type="caution">
    <text evidence="7">The sequence shown here is derived from an EMBL/GenBank/DDBJ whole genome shotgun (WGS) entry which is preliminary data.</text>
</comment>
<dbReference type="Proteomes" id="UP001059041">
    <property type="component" value="Linkage Group LG5"/>
</dbReference>
<keyword evidence="2" id="KW-0964">Secreted</keyword>
<dbReference type="GO" id="GO:0001887">
    <property type="term" value="P:selenium compound metabolic process"/>
    <property type="evidence" value="ECO:0007669"/>
    <property type="project" value="TreeGrafter"/>
</dbReference>
<accession>A0A9W7WWG6</accession>
<evidence type="ECO:0000256" key="2">
    <source>
        <dbReference type="ARBA" id="ARBA00022525"/>
    </source>
</evidence>
<name>A0A9W7WWG6_TRIRA</name>
<dbReference type="PANTHER" id="PTHR10105:SF4">
    <property type="entry name" value="SELENOPROTEIN P2"/>
    <property type="match status" value="1"/>
</dbReference>
<evidence type="ECO:0000313" key="7">
    <source>
        <dbReference type="EMBL" id="KAI7809586.1"/>
    </source>
</evidence>
<evidence type="ECO:0000313" key="8">
    <source>
        <dbReference type="Proteomes" id="UP001059041"/>
    </source>
</evidence>
<proteinExistence type="predicted"/>
<dbReference type="Pfam" id="PF04592">
    <property type="entry name" value="SelP_N"/>
    <property type="match status" value="1"/>
</dbReference>
<evidence type="ECO:0000256" key="4">
    <source>
        <dbReference type="ARBA" id="ARBA00022933"/>
    </source>
</evidence>
<reference evidence="7" key="1">
    <citation type="submission" date="2021-02" db="EMBL/GenBank/DDBJ databases">
        <title>Comparative genomics reveals that relaxation of natural selection precedes convergent phenotypic evolution of cavefish.</title>
        <authorList>
            <person name="Peng Z."/>
        </authorList>
    </citation>
    <scope>NUCLEOTIDE SEQUENCE</scope>
    <source>
        <tissue evidence="7">Muscle</tissue>
    </source>
</reference>
<organism evidence="7 8">
    <name type="scientific">Triplophysa rosa</name>
    <name type="common">Cave loach</name>
    <dbReference type="NCBI Taxonomy" id="992332"/>
    <lineage>
        <taxon>Eukaryota</taxon>
        <taxon>Metazoa</taxon>
        <taxon>Chordata</taxon>
        <taxon>Craniata</taxon>
        <taxon>Vertebrata</taxon>
        <taxon>Euteleostomi</taxon>
        <taxon>Actinopterygii</taxon>
        <taxon>Neopterygii</taxon>
        <taxon>Teleostei</taxon>
        <taxon>Ostariophysi</taxon>
        <taxon>Cypriniformes</taxon>
        <taxon>Nemacheilidae</taxon>
        <taxon>Triplophysa</taxon>
    </lineage>
</organism>
<evidence type="ECO:0000259" key="6">
    <source>
        <dbReference type="Pfam" id="PF04592"/>
    </source>
</evidence>
<feature type="domain" description="Selenoprotein P N-terminal" evidence="6">
    <location>
        <begin position="93"/>
        <end position="164"/>
    </location>
</feature>
<evidence type="ECO:0000256" key="5">
    <source>
        <dbReference type="ARBA" id="ARBA00023180"/>
    </source>
</evidence>
<evidence type="ECO:0000256" key="3">
    <source>
        <dbReference type="ARBA" id="ARBA00022729"/>
    </source>
</evidence>
<dbReference type="InterPro" id="IPR007671">
    <property type="entry name" value="Selenoprotein-P_N"/>
</dbReference>
<dbReference type="InterPro" id="IPR037941">
    <property type="entry name" value="SeP"/>
</dbReference>
<dbReference type="EMBL" id="JAFHDT010000005">
    <property type="protein sequence ID" value="KAI7809586.1"/>
    <property type="molecule type" value="Genomic_DNA"/>
</dbReference>
<comment type="subcellular location">
    <subcellularLocation>
        <location evidence="1">Secreted</location>
    </subcellularLocation>
</comment>
<evidence type="ECO:0000256" key="1">
    <source>
        <dbReference type="ARBA" id="ARBA00004613"/>
    </source>
</evidence>
<protein>
    <submittedName>
        <fullName evidence="7">Selenoprotein P</fullName>
    </submittedName>
</protein>
<dbReference type="PANTHER" id="PTHR10105">
    <property type="entry name" value="SELENOPROTEIN P"/>
    <property type="match status" value="1"/>
</dbReference>
<keyword evidence="5" id="KW-0325">Glycoprotein</keyword>
<keyword evidence="3" id="KW-0732">Signal</keyword>